<keyword evidence="13" id="KW-1185">Reference proteome</keyword>
<dbReference type="Gene3D" id="1.20.5.1930">
    <property type="match status" value="1"/>
</dbReference>
<protein>
    <recommendedName>
        <fullName evidence="2">histidine kinase</fullName>
        <ecNumber evidence="2">2.7.13.3</ecNumber>
    </recommendedName>
</protein>
<dbReference type="SUPFAM" id="SSF55874">
    <property type="entry name" value="ATPase domain of HSP90 chaperone/DNA topoisomerase II/histidine kinase"/>
    <property type="match status" value="1"/>
</dbReference>
<dbReference type="InterPro" id="IPR036890">
    <property type="entry name" value="HATPase_C_sf"/>
</dbReference>
<feature type="domain" description="Histidine kinase/HSP90-like ATPase" evidence="10">
    <location>
        <begin position="165"/>
        <end position="253"/>
    </location>
</feature>
<evidence type="ECO:0000256" key="4">
    <source>
        <dbReference type="ARBA" id="ARBA00022679"/>
    </source>
</evidence>
<dbReference type="InterPro" id="IPR011712">
    <property type="entry name" value="Sig_transdc_His_kin_sub3_dim/P"/>
</dbReference>
<dbReference type="GO" id="GO:0000155">
    <property type="term" value="F:phosphorelay sensor kinase activity"/>
    <property type="evidence" value="ECO:0007669"/>
    <property type="project" value="InterPro"/>
</dbReference>
<gene>
    <name evidence="12" type="ORF">C8P70_105106</name>
</gene>
<evidence type="ECO:0000256" key="9">
    <source>
        <dbReference type="SAM" id="Phobius"/>
    </source>
</evidence>
<evidence type="ECO:0000256" key="1">
    <source>
        <dbReference type="ARBA" id="ARBA00000085"/>
    </source>
</evidence>
<reference evidence="12 13" key="1">
    <citation type="submission" date="2019-03" db="EMBL/GenBank/DDBJ databases">
        <title>Genomic Encyclopedia of Archaeal and Bacterial Type Strains, Phase II (KMG-II): from individual species to whole genera.</title>
        <authorList>
            <person name="Goeker M."/>
        </authorList>
    </citation>
    <scope>NUCLEOTIDE SEQUENCE [LARGE SCALE GENOMIC DNA]</scope>
    <source>
        <strain evidence="12 13">DSM 28213</strain>
    </source>
</reference>
<dbReference type="Proteomes" id="UP000295215">
    <property type="component" value="Unassembled WGS sequence"/>
</dbReference>
<dbReference type="PANTHER" id="PTHR24421">
    <property type="entry name" value="NITRATE/NITRITE SENSOR PROTEIN NARX-RELATED"/>
    <property type="match status" value="1"/>
</dbReference>
<keyword evidence="9" id="KW-1133">Transmembrane helix</keyword>
<dbReference type="InterPro" id="IPR003594">
    <property type="entry name" value="HATPase_dom"/>
</dbReference>
<proteinExistence type="predicted"/>
<dbReference type="RefSeq" id="WP_133711948.1">
    <property type="nucleotide sequence ID" value="NZ_SOAG01000005.1"/>
</dbReference>
<accession>A0A4R7F662</accession>
<dbReference type="Pfam" id="PF02518">
    <property type="entry name" value="HATPase_c"/>
    <property type="match status" value="1"/>
</dbReference>
<dbReference type="PANTHER" id="PTHR24421:SF10">
    <property type="entry name" value="NITRATE_NITRITE SENSOR PROTEIN NARQ"/>
    <property type="match status" value="1"/>
</dbReference>
<keyword evidence="5" id="KW-0547">Nucleotide-binding</keyword>
<evidence type="ECO:0000313" key="13">
    <source>
        <dbReference type="Proteomes" id="UP000295215"/>
    </source>
</evidence>
<evidence type="ECO:0000256" key="3">
    <source>
        <dbReference type="ARBA" id="ARBA00022553"/>
    </source>
</evidence>
<dbReference type="OrthoDB" id="9778366at2"/>
<sequence>MEHEAGIKIFFWIGTVIMLLSVLGIVLIVLLYRTKVHNMNREESDALLHITLETEKKERKRIASDLHDSVSGDLSAVQNYITILYRKEKDDFKKSIFLEVESTLSNILADIGNISYNLMPPMLDSLGLVSTLKSYFERVRKWNEIDINEEYYAENIDIPSAQGYELYKIIQELVTNAIKHGKCSCIDFAIRDKSKYIILEVTDDGNSFDFYKSLKISYGMGLKNITSRIKYMGAQLMQIPVDKGNKIQIHLKKQL</sequence>
<dbReference type="GO" id="GO:0046983">
    <property type="term" value="F:protein dimerization activity"/>
    <property type="evidence" value="ECO:0007669"/>
    <property type="project" value="InterPro"/>
</dbReference>
<keyword evidence="4" id="KW-0808">Transferase</keyword>
<keyword evidence="8" id="KW-0902">Two-component regulatory system</keyword>
<organism evidence="12 13">
    <name type="scientific">Myroides indicus</name>
    <dbReference type="NCBI Taxonomy" id="1323422"/>
    <lineage>
        <taxon>Bacteria</taxon>
        <taxon>Pseudomonadati</taxon>
        <taxon>Bacteroidota</taxon>
        <taxon>Flavobacteriia</taxon>
        <taxon>Flavobacteriales</taxon>
        <taxon>Flavobacteriaceae</taxon>
        <taxon>Myroides</taxon>
    </lineage>
</organism>
<dbReference type="Pfam" id="PF07730">
    <property type="entry name" value="HisKA_3"/>
    <property type="match status" value="1"/>
</dbReference>
<dbReference type="InterPro" id="IPR050482">
    <property type="entry name" value="Sensor_HK_TwoCompSys"/>
</dbReference>
<comment type="caution">
    <text evidence="12">The sequence shown here is derived from an EMBL/GenBank/DDBJ whole genome shotgun (WGS) entry which is preliminary data.</text>
</comment>
<evidence type="ECO:0000259" key="11">
    <source>
        <dbReference type="Pfam" id="PF07730"/>
    </source>
</evidence>
<evidence type="ECO:0000256" key="2">
    <source>
        <dbReference type="ARBA" id="ARBA00012438"/>
    </source>
</evidence>
<evidence type="ECO:0000256" key="5">
    <source>
        <dbReference type="ARBA" id="ARBA00022741"/>
    </source>
</evidence>
<evidence type="ECO:0000256" key="7">
    <source>
        <dbReference type="ARBA" id="ARBA00022840"/>
    </source>
</evidence>
<evidence type="ECO:0000256" key="6">
    <source>
        <dbReference type="ARBA" id="ARBA00022777"/>
    </source>
</evidence>
<dbReference type="GO" id="GO:0016020">
    <property type="term" value="C:membrane"/>
    <property type="evidence" value="ECO:0007669"/>
    <property type="project" value="InterPro"/>
</dbReference>
<keyword evidence="9" id="KW-0472">Membrane</keyword>
<dbReference type="AlphaFoldDB" id="A0A4R7F662"/>
<keyword evidence="3" id="KW-0597">Phosphoprotein</keyword>
<comment type="catalytic activity">
    <reaction evidence="1">
        <text>ATP + protein L-histidine = ADP + protein N-phospho-L-histidine.</text>
        <dbReference type="EC" id="2.7.13.3"/>
    </reaction>
</comment>
<keyword evidence="6 12" id="KW-0418">Kinase</keyword>
<dbReference type="GO" id="GO:0005524">
    <property type="term" value="F:ATP binding"/>
    <property type="evidence" value="ECO:0007669"/>
    <property type="project" value="UniProtKB-KW"/>
</dbReference>
<keyword evidence="7" id="KW-0067">ATP-binding</keyword>
<evidence type="ECO:0000259" key="10">
    <source>
        <dbReference type="Pfam" id="PF02518"/>
    </source>
</evidence>
<evidence type="ECO:0000256" key="8">
    <source>
        <dbReference type="ARBA" id="ARBA00023012"/>
    </source>
</evidence>
<dbReference type="EMBL" id="SOAG01000005">
    <property type="protein sequence ID" value="TDS64257.1"/>
    <property type="molecule type" value="Genomic_DNA"/>
</dbReference>
<dbReference type="EC" id="2.7.13.3" evidence="2"/>
<feature type="transmembrane region" description="Helical" evidence="9">
    <location>
        <begin position="6"/>
        <end position="32"/>
    </location>
</feature>
<evidence type="ECO:0000313" key="12">
    <source>
        <dbReference type="EMBL" id="TDS64257.1"/>
    </source>
</evidence>
<name>A0A4R7F662_9FLAO</name>
<keyword evidence="9" id="KW-0812">Transmembrane</keyword>
<dbReference type="Gene3D" id="3.30.565.10">
    <property type="entry name" value="Histidine kinase-like ATPase, C-terminal domain"/>
    <property type="match status" value="1"/>
</dbReference>
<feature type="domain" description="Signal transduction histidine kinase subgroup 3 dimerisation and phosphoacceptor" evidence="11">
    <location>
        <begin position="58"/>
        <end position="121"/>
    </location>
</feature>